<proteinExistence type="predicted"/>
<dbReference type="InterPro" id="IPR036661">
    <property type="entry name" value="Luciferase-like_sf"/>
</dbReference>
<keyword evidence="3" id="KW-1185">Reference proteome</keyword>
<protein>
    <submittedName>
        <fullName evidence="2">LLM class flavin-dependent oxidoreductase</fullName>
    </submittedName>
</protein>
<dbReference type="Gene3D" id="3.20.20.30">
    <property type="entry name" value="Luciferase-like domain"/>
    <property type="match status" value="1"/>
</dbReference>
<dbReference type="EMBL" id="JBEDNP010000002">
    <property type="protein sequence ID" value="MEQ3538011.1"/>
    <property type="molecule type" value="Genomic_DNA"/>
</dbReference>
<feature type="domain" description="Luciferase-like" evidence="1">
    <location>
        <begin position="14"/>
        <end position="215"/>
    </location>
</feature>
<accession>A0ABV1JPZ0</accession>
<comment type="caution">
    <text evidence="2">The sequence shown here is derived from an EMBL/GenBank/DDBJ whole genome shotgun (WGS) entry which is preliminary data.</text>
</comment>
<evidence type="ECO:0000259" key="1">
    <source>
        <dbReference type="Pfam" id="PF00296"/>
    </source>
</evidence>
<reference evidence="2 3" key="1">
    <citation type="submission" date="2024-03" db="EMBL/GenBank/DDBJ databases">
        <title>Draft genome sequence of Pseudonocardia tropica JCM 19149.</title>
        <authorList>
            <person name="Butdee W."/>
            <person name="Duangmal K."/>
        </authorList>
    </citation>
    <scope>NUCLEOTIDE SEQUENCE [LARGE SCALE GENOMIC DNA]</scope>
    <source>
        <strain evidence="2 3">JCM 19149</strain>
    </source>
</reference>
<dbReference type="Proteomes" id="UP001464923">
    <property type="component" value="Unassembled WGS sequence"/>
</dbReference>
<dbReference type="PANTHER" id="PTHR43244:SF2">
    <property type="entry name" value="CONSERVED HYPOTHETICAL ALANINE AND PROLINE-RICH PROTEIN"/>
    <property type="match status" value="1"/>
</dbReference>
<dbReference type="PANTHER" id="PTHR43244">
    <property type="match status" value="1"/>
</dbReference>
<dbReference type="SUPFAM" id="SSF51679">
    <property type="entry name" value="Bacterial luciferase-like"/>
    <property type="match status" value="1"/>
</dbReference>
<dbReference type="InterPro" id="IPR011251">
    <property type="entry name" value="Luciferase-like_dom"/>
</dbReference>
<name>A0ABV1JPZ0_9PSEU</name>
<sequence>MNRPFRFGVLAAASGTGAEWTGRARAVADLGFAVLLTPDTLDTHAPLVALATAAAAVPELRVGPFVLAAPLRPPDAVAWEARSMTALTDGRFELGLGTGRPAAGSDAERLGLPWGSGRERLAALQATLAAVRAGERAHQGMVRTPLVVAASGPRALAAAARDADTVALAAPPTATREQVAAMAASLRGHPVEIATSLFAVGDRLPPDAARWAGPDAVRILRDPRCPARLRGSVATMAGELRRRRDEWGASYVVVGEAYARALAPVVARLAGT</sequence>
<dbReference type="Pfam" id="PF00296">
    <property type="entry name" value="Bac_luciferase"/>
    <property type="match status" value="1"/>
</dbReference>
<evidence type="ECO:0000313" key="2">
    <source>
        <dbReference type="EMBL" id="MEQ3538011.1"/>
    </source>
</evidence>
<gene>
    <name evidence="2" type="ORF">WHI96_04210</name>
</gene>
<dbReference type="InterPro" id="IPR050564">
    <property type="entry name" value="F420-G6PD/mer"/>
</dbReference>
<evidence type="ECO:0000313" key="3">
    <source>
        <dbReference type="Proteomes" id="UP001464923"/>
    </source>
</evidence>
<dbReference type="RefSeq" id="WP_345650663.1">
    <property type="nucleotide sequence ID" value="NZ_BAABLY010000070.1"/>
</dbReference>
<organism evidence="2 3">
    <name type="scientific">Pseudonocardia tropica</name>
    <dbReference type="NCBI Taxonomy" id="681289"/>
    <lineage>
        <taxon>Bacteria</taxon>
        <taxon>Bacillati</taxon>
        <taxon>Actinomycetota</taxon>
        <taxon>Actinomycetes</taxon>
        <taxon>Pseudonocardiales</taxon>
        <taxon>Pseudonocardiaceae</taxon>
        <taxon>Pseudonocardia</taxon>
    </lineage>
</organism>